<accession>A0A2U1MVK9</accession>
<dbReference type="PROSITE" id="PS51257">
    <property type="entry name" value="PROKAR_LIPOPROTEIN"/>
    <property type="match status" value="1"/>
</dbReference>
<keyword evidence="6" id="KW-1015">Disulfide bond</keyword>
<keyword evidence="9" id="KW-1185">Reference proteome</keyword>
<evidence type="ECO:0000256" key="5">
    <source>
        <dbReference type="ARBA" id="ARBA00022729"/>
    </source>
</evidence>
<keyword evidence="3 7" id="KW-0217">Developmental protein</keyword>
<sequence length="253" mass="28811">MEKRTWLFIIFWHMMMSCVCARNLHFSHSHVLLNQGQILQSPQSPSAMQEGVGSRAKEEEVLSRLGSRPPRCDHKCKGCAPCSPIQVPTAHFGPQYTNYEPEGYFLSFSYGHFPQRFRFTYGSSSIHALVFIGLEAAVQTHQLNFQILFLNLTEILLLLHYFMQIECYYFSCYCQILQSPQSPSAMQEGVGSRAKEEEVLSRLGSRPPRCEHKCKGCAPCSPIQVPTAHFGPQYTNYEPEGWKCRCGSILFNP</sequence>
<comment type="similarity">
    <text evidence="2 7">Belongs to the plant cysteine rich small secretory peptide family. Epidermal patterning factor subfamily.</text>
</comment>
<evidence type="ECO:0000256" key="7">
    <source>
        <dbReference type="RuleBase" id="RU367102"/>
    </source>
</evidence>
<dbReference type="EMBL" id="PKPP01004257">
    <property type="protein sequence ID" value="PWA65280.1"/>
    <property type="molecule type" value="Genomic_DNA"/>
</dbReference>
<evidence type="ECO:0000256" key="6">
    <source>
        <dbReference type="ARBA" id="ARBA00023157"/>
    </source>
</evidence>
<keyword evidence="5 7" id="KW-0732">Signal</keyword>
<keyword evidence="4 7" id="KW-0964">Secreted</keyword>
<reference evidence="8 9" key="1">
    <citation type="journal article" date="2018" name="Mol. Plant">
        <title>The genome of Artemisia annua provides insight into the evolution of Asteraceae family and artemisinin biosynthesis.</title>
        <authorList>
            <person name="Shen Q."/>
            <person name="Zhang L."/>
            <person name="Liao Z."/>
            <person name="Wang S."/>
            <person name="Yan T."/>
            <person name="Shi P."/>
            <person name="Liu M."/>
            <person name="Fu X."/>
            <person name="Pan Q."/>
            <person name="Wang Y."/>
            <person name="Lv Z."/>
            <person name="Lu X."/>
            <person name="Zhang F."/>
            <person name="Jiang W."/>
            <person name="Ma Y."/>
            <person name="Chen M."/>
            <person name="Hao X."/>
            <person name="Li L."/>
            <person name="Tang Y."/>
            <person name="Lv G."/>
            <person name="Zhou Y."/>
            <person name="Sun X."/>
            <person name="Brodelius P.E."/>
            <person name="Rose J.K.C."/>
            <person name="Tang K."/>
        </authorList>
    </citation>
    <scope>NUCLEOTIDE SEQUENCE [LARGE SCALE GENOMIC DNA]</scope>
    <source>
        <strain evidence="9">cv. Huhao1</strain>
        <tissue evidence="8">Leaf</tissue>
    </source>
</reference>
<proteinExistence type="inferred from homology"/>
<evidence type="ECO:0000256" key="3">
    <source>
        <dbReference type="ARBA" id="ARBA00022473"/>
    </source>
</evidence>
<feature type="chain" id="PRO_5027140639" description="Epidermal patterning factor-like protein" evidence="7">
    <location>
        <begin position="22"/>
        <end position="253"/>
    </location>
</feature>
<dbReference type="PANTHER" id="PTHR33109">
    <property type="entry name" value="EPIDERMAL PATTERNING FACTOR-LIKE PROTEIN 4"/>
    <property type="match status" value="1"/>
</dbReference>
<evidence type="ECO:0000256" key="1">
    <source>
        <dbReference type="ARBA" id="ARBA00004613"/>
    </source>
</evidence>
<dbReference type="STRING" id="35608.A0A2U1MVK9"/>
<evidence type="ECO:0000313" key="8">
    <source>
        <dbReference type="EMBL" id="PWA65280.1"/>
    </source>
</evidence>
<dbReference type="GO" id="GO:0010052">
    <property type="term" value="P:guard cell differentiation"/>
    <property type="evidence" value="ECO:0007669"/>
    <property type="project" value="UniProtKB-UniRule"/>
</dbReference>
<name>A0A2U1MVK9_ARTAN</name>
<dbReference type="OrthoDB" id="1843021at2759"/>
<dbReference type="AlphaFoldDB" id="A0A2U1MVK9"/>
<organism evidence="8 9">
    <name type="scientific">Artemisia annua</name>
    <name type="common">Sweet wormwood</name>
    <dbReference type="NCBI Taxonomy" id="35608"/>
    <lineage>
        <taxon>Eukaryota</taxon>
        <taxon>Viridiplantae</taxon>
        <taxon>Streptophyta</taxon>
        <taxon>Embryophyta</taxon>
        <taxon>Tracheophyta</taxon>
        <taxon>Spermatophyta</taxon>
        <taxon>Magnoliopsida</taxon>
        <taxon>eudicotyledons</taxon>
        <taxon>Gunneridae</taxon>
        <taxon>Pentapetalae</taxon>
        <taxon>asterids</taxon>
        <taxon>campanulids</taxon>
        <taxon>Asterales</taxon>
        <taxon>Asteraceae</taxon>
        <taxon>Asteroideae</taxon>
        <taxon>Anthemideae</taxon>
        <taxon>Artemisiinae</taxon>
        <taxon>Artemisia</taxon>
    </lineage>
</organism>
<dbReference type="InterPro" id="IPR039455">
    <property type="entry name" value="EPFL"/>
</dbReference>
<comment type="subcellular location">
    <subcellularLocation>
        <location evidence="1 7">Secreted</location>
    </subcellularLocation>
</comment>
<dbReference type="Pfam" id="PF17181">
    <property type="entry name" value="EPF"/>
    <property type="match status" value="2"/>
</dbReference>
<dbReference type="PANTHER" id="PTHR33109:SF74">
    <property type="entry name" value="EPIDERMAL PATTERNING FACTOR-LIKE PROTEIN"/>
    <property type="match status" value="1"/>
</dbReference>
<evidence type="ECO:0000313" key="9">
    <source>
        <dbReference type="Proteomes" id="UP000245207"/>
    </source>
</evidence>
<dbReference type="Proteomes" id="UP000245207">
    <property type="component" value="Unassembled WGS sequence"/>
</dbReference>
<protein>
    <recommendedName>
        <fullName evidence="7">Epidermal patterning factor-like protein</fullName>
    </recommendedName>
</protein>
<dbReference type="GO" id="GO:0005576">
    <property type="term" value="C:extracellular region"/>
    <property type="evidence" value="ECO:0007669"/>
    <property type="project" value="UniProtKB-SubCell"/>
</dbReference>
<feature type="signal peptide" evidence="7">
    <location>
        <begin position="1"/>
        <end position="21"/>
    </location>
</feature>
<evidence type="ECO:0000256" key="4">
    <source>
        <dbReference type="ARBA" id="ARBA00022525"/>
    </source>
</evidence>
<gene>
    <name evidence="8" type="ORF">CTI12_AA335740</name>
</gene>
<comment type="caution">
    <text evidence="8">The sequence shown here is derived from an EMBL/GenBank/DDBJ whole genome shotgun (WGS) entry which is preliminary data.</text>
</comment>
<evidence type="ECO:0000256" key="2">
    <source>
        <dbReference type="ARBA" id="ARBA00008127"/>
    </source>
</evidence>
<comment type="function">
    <text evidence="7">Controls stomatal patterning.</text>
</comment>